<evidence type="ECO:0000313" key="2">
    <source>
        <dbReference type="EMBL" id="SHI40669.1"/>
    </source>
</evidence>
<evidence type="ECO:0000313" key="3">
    <source>
        <dbReference type="Proteomes" id="UP000184442"/>
    </source>
</evidence>
<dbReference type="EMBL" id="FQZS01000003">
    <property type="protein sequence ID" value="SHI40669.1"/>
    <property type="molecule type" value="Genomic_DNA"/>
</dbReference>
<accession>A0A1M6AVS9</accession>
<dbReference type="AlphaFoldDB" id="A0A1M6AVS9"/>
<dbReference type="Pfam" id="PF08765">
    <property type="entry name" value="Mor"/>
    <property type="match status" value="1"/>
</dbReference>
<dbReference type="InterPro" id="IPR009057">
    <property type="entry name" value="Homeodomain-like_sf"/>
</dbReference>
<dbReference type="OrthoDB" id="1956200at2"/>
<sequence>MSNIVKLEKLISIIGDEAFNKLIKQCPGMNVYIPKNYDKRFYDRKQRNKQLREDYFVDKMDISDLMVKYNLSKATVYKIIEKR</sequence>
<protein>
    <submittedName>
        <fullName evidence="2">Mor transcription activator family protein</fullName>
    </submittedName>
</protein>
<dbReference type="STRING" id="1122184.SAMN02745176_00145"/>
<dbReference type="Gene3D" id="1.10.10.60">
    <property type="entry name" value="Homeodomain-like"/>
    <property type="match status" value="1"/>
</dbReference>
<name>A0A1M6AVS9_9FIRM</name>
<dbReference type="SUPFAM" id="SSF46689">
    <property type="entry name" value="Homeodomain-like"/>
    <property type="match status" value="1"/>
</dbReference>
<proteinExistence type="predicted"/>
<dbReference type="InterPro" id="IPR014875">
    <property type="entry name" value="Mor_transcription_activator"/>
</dbReference>
<organism evidence="2 3">
    <name type="scientific">Lutispora thermophila DSM 19022</name>
    <dbReference type="NCBI Taxonomy" id="1122184"/>
    <lineage>
        <taxon>Bacteria</taxon>
        <taxon>Bacillati</taxon>
        <taxon>Bacillota</taxon>
        <taxon>Clostridia</taxon>
        <taxon>Lutisporales</taxon>
        <taxon>Lutisporaceae</taxon>
        <taxon>Lutispora</taxon>
    </lineage>
</organism>
<gene>
    <name evidence="2" type="ORF">SAMN02745176_00145</name>
</gene>
<keyword evidence="3" id="KW-1185">Reference proteome</keyword>
<feature type="domain" description="Mor transcription activator" evidence="1">
    <location>
        <begin position="9"/>
        <end position="82"/>
    </location>
</feature>
<dbReference type="RefSeq" id="WP_073023477.1">
    <property type="nucleotide sequence ID" value="NZ_FQZS01000003.1"/>
</dbReference>
<dbReference type="Proteomes" id="UP000184442">
    <property type="component" value="Unassembled WGS sequence"/>
</dbReference>
<reference evidence="2 3" key="1">
    <citation type="submission" date="2016-11" db="EMBL/GenBank/DDBJ databases">
        <authorList>
            <person name="Jaros S."/>
            <person name="Januszkiewicz K."/>
            <person name="Wedrychowicz H."/>
        </authorList>
    </citation>
    <scope>NUCLEOTIDE SEQUENCE [LARGE SCALE GENOMIC DNA]</scope>
    <source>
        <strain evidence="2 3">DSM 19022</strain>
    </source>
</reference>
<evidence type="ECO:0000259" key="1">
    <source>
        <dbReference type="Pfam" id="PF08765"/>
    </source>
</evidence>